<feature type="compositionally biased region" description="Basic and acidic residues" evidence="12">
    <location>
        <begin position="13"/>
        <end position="27"/>
    </location>
</feature>
<dbReference type="InterPro" id="IPR007193">
    <property type="entry name" value="Upf2/Nmd2_C"/>
</dbReference>
<dbReference type="AlphaFoldDB" id="A0AAV1Z1V4"/>
<evidence type="ECO:0000256" key="8">
    <source>
        <dbReference type="ARBA" id="ARBA00059351"/>
    </source>
</evidence>
<evidence type="ECO:0000259" key="13">
    <source>
        <dbReference type="SMART" id="SM00543"/>
    </source>
</evidence>
<evidence type="ECO:0000256" key="2">
    <source>
        <dbReference type="ARBA" id="ARBA00022490"/>
    </source>
</evidence>
<dbReference type="SUPFAM" id="SSF48371">
    <property type="entry name" value="ARM repeat"/>
    <property type="match status" value="3"/>
</dbReference>
<keyword evidence="4" id="KW-0677">Repeat</keyword>
<evidence type="ECO:0000256" key="11">
    <source>
        <dbReference type="SAM" id="Coils"/>
    </source>
</evidence>
<dbReference type="InterPro" id="IPR003890">
    <property type="entry name" value="MIF4G-like_typ-3"/>
</dbReference>
<dbReference type="GO" id="GO:0005829">
    <property type="term" value="C:cytosol"/>
    <property type="evidence" value="ECO:0007669"/>
    <property type="project" value="UniProtKB-ARBA"/>
</dbReference>
<dbReference type="PANTHER" id="PTHR12839">
    <property type="entry name" value="NONSENSE-MEDIATED MRNA DECAY PROTEIN 2 UP-FRAMESHIFT SUPPRESSOR 2"/>
    <property type="match status" value="1"/>
</dbReference>
<feature type="region of interest" description="Disordered" evidence="12">
    <location>
        <begin position="1019"/>
        <end position="1089"/>
    </location>
</feature>
<feature type="coiled-coil region" evidence="11">
    <location>
        <begin position="469"/>
        <end position="527"/>
    </location>
</feature>
<evidence type="ECO:0000313" key="15">
    <source>
        <dbReference type="Proteomes" id="UP001497382"/>
    </source>
</evidence>
<dbReference type="Gene3D" id="4.10.80.160">
    <property type="match status" value="1"/>
</dbReference>
<sequence>MMMADHNFSMMESRGKSWKREREERGRKQAIQQDGNGKNDPSEIHSGTGLPVETDKKTDKFDPKISVTESGEKTQEQVPEEKETIDTTSEEQRQELQQYIKELTEKLRIKAELRAVNTNAESTRPEESFFSKLDSSLKKNTAFIKRLRNMTEMQRDSLIKDMEGLNLTKYISEAAAAIVDAKLKMSDVSTAVQVCSLLHRRYADFSAQLLEYWQKVLPMKKDEKISNPSKIRVDLRFYAELVSSGIFPLKEGLPLLGNLLTVLTGSDREEHSNVGIVLSFCRHCGEDYTGIVPRKYRLLSEKYQMELPKSDFLLPDRQKGLRNLLKDYFKSLCRHVVKDYKALENMEKQNHRILQTKGELSADRKEKFEAAQAVFQKLLSNTEQFSDIVDEDMPHLPKDENFPQDSETTTLDVHNRFKDREMLDGSLSVWEDDDTRSFYENLPDLKAFIPGILFKDSSQAVPQSQTEAVEKLEEDLSQLEIEESELLEAESKEEVKESAKTDDKDLTETLMQEMDETEEEAAASNTANKVLLDHFLNSLLNCVNREMIDQAAVDFCMNLNTRPNRKKLVKALFLVPRTRLDLLPFYSRFVATLNPCMPDVASDLVSMLKQDFKFHIKKKDQINIESKVKTVRFIGELVKFKVFPKTEALYCLKLLLCDFIHHHVEMACNLLETCGRFLFQAPDSHQRIKVLLEQMMRKKAVLSIDSRYTTMIENAFYYCNPPEVAPTVKVERPPMHEYIRKLLYQDLAKTNNDKTSEKQSSSARVLRQMRKLHWEDEETAAYITKCLIAVWNVKYFNIRCLANLLAGLVAYQENVGSQVVDGVLEDIRFGLEINHPKYNQRRIAMVRYLGELYNYRMVESTVIFRVLYIFILYGVNYDGTYSELDPPDCLFRIRLVTTLLDTCGQYFNSGSSKRKLDYFLIFFQRYYWHKRSADIYNDEYPFPVQVRFSIEDTIANLRPKLKLYENLEEAEKAVMDALEELKPKYVEMYPELVNEEMDKKKAQQPVGDDDSLCPIEEEDEFEDDAQSETSLQDGETEGDTDGYSGSQSQPFEDDGEGGGRHGTSLSDADNDPVYDGEAPVVKSSAQPAHCPEDDDFMAAFDKMLSDSILHRNQESVKPQVDIVIPMNIKGSAIKKTPKFVPPTISSTSTPEAKEPEKPTVNFVLMTRRGNKQQFKNLAVPVTSELAQNLKDREEAERMEKQHVKLLTLNINERQEEEDYQEMLASQQRPSVMNLNRDRRQKYHHPKGAPDVDLIFGNK</sequence>
<accession>A0AAV1Z1V4</accession>
<evidence type="ECO:0000256" key="9">
    <source>
        <dbReference type="ARBA" id="ARBA00068726"/>
    </source>
</evidence>
<evidence type="ECO:0000256" key="7">
    <source>
        <dbReference type="ARBA" id="ARBA00023161"/>
    </source>
</evidence>
<name>A0AAV1Z1V4_9ARAC</name>
<keyword evidence="2" id="KW-0963">Cytoplasm</keyword>
<dbReference type="FunFam" id="1.25.40.180:FF:000014">
    <property type="entry name" value="Putative regulator of nonsense transcripts 2"/>
    <property type="match status" value="1"/>
</dbReference>
<evidence type="ECO:0000256" key="10">
    <source>
        <dbReference type="ARBA" id="ARBA00080859"/>
    </source>
</evidence>
<feature type="compositionally biased region" description="Basic and acidic residues" evidence="12">
    <location>
        <begin position="53"/>
        <end position="63"/>
    </location>
</feature>
<keyword evidence="7" id="KW-0866">Nonsense-mediated mRNA decay</keyword>
<dbReference type="GO" id="GO:0035145">
    <property type="term" value="C:exon-exon junction complex"/>
    <property type="evidence" value="ECO:0007669"/>
    <property type="project" value="TreeGrafter"/>
</dbReference>
<dbReference type="GO" id="GO:0048471">
    <property type="term" value="C:perinuclear region of cytoplasm"/>
    <property type="evidence" value="ECO:0007669"/>
    <property type="project" value="UniProtKB-SubCell"/>
</dbReference>
<dbReference type="FunFam" id="1.25.40.180:FF:000023">
    <property type="entry name" value="regulator of nonsense transcripts 2 isoform X1"/>
    <property type="match status" value="1"/>
</dbReference>
<comment type="caution">
    <text evidence="14">The sequence shown here is derived from an EMBL/GenBank/DDBJ whole genome shotgun (WGS) entry which is preliminary data.</text>
</comment>
<comment type="function">
    <text evidence="8">Involved in nonsense-mediated decay (NMD) of mRNAs containing premature stop codons by associating with the nuclear exon junction complex (EJC). Recruited by UPF3B associated with the EJC core at the cytoplasmic side of the nuclear envelope and the subsequent formation of an UPF1-UPF2-UPF3 surveillance complex (including UPF1 bound to release factors at the stalled ribosome) is believed to activate NMD. In cooperation with UPF3B stimulates both ATPase and RNA helicase activities of UPF1. Binds spliced mRNA.</text>
</comment>
<feature type="domain" description="MIF4G" evidence="13">
    <location>
        <begin position="737"/>
        <end position="960"/>
    </location>
</feature>
<keyword evidence="6 11" id="KW-0175">Coiled coil</keyword>
<evidence type="ECO:0000256" key="12">
    <source>
        <dbReference type="SAM" id="MobiDB-lite"/>
    </source>
</evidence>
<dbReference type="Proteomes" id="UP001497382">
    <property type="component" value="Unassembled WGS sequence"/>
</dbReference>
<comment type="subcellular location">
    <subcellularLocation>
        <location evidence="1">Cytoplasm</location>
        <location evidence="1">Perinuclear region</location>
    </subcellularLocation>
</comment>
<dbReference type="PANTHER" id="PTHR12839:SF7">
    <property type="entry name" value="REGULATOR OF NONSENSE TRANSCRIPTS 2"/>
    <property type="match status" value="1"/>
</dbReference>
<evidence type="ECO:0000313" key="14">
    <source>
        <dbReference type="EMBL" id="CAL1264200.1"/>
    </source>
</evidence>
<dbReference type="GO" id="GO:0003723">
    <property type="term" value="F:RNA binding"/>
    <property type="evidence" value="ECO:0007669"/>
    <property type="project" value="UniProtKB-KW"/>
</dbReference>
<keyword evidence="15" id="KW-1185">Reference proteome</keyword>
<evidence type="ECO:0000256" key="6">
    <source>
        <dbReference type="ARBA" id="ARBA00023054"/>
    </source>
</evidence>
<dbReference type="Pfam" id="PF04050">
    <property type="entry name" value="Upf2"/>
    <property type="match status" value="1"/>
</dbReference>
<feature type="compositionally biased region" description="Basic and acidic residues" evidence="12">
    <location>
        <begin position="70"/>
        <end position="91"/>
    </location>
</feature>
<feature type="region of interest" description="Disordered" evidence="12">
    <location>
        <begin position="1136"/>
        <end position="1157"/>
    </location>
</feature>
<dbReference type="EMBL" id="CAXIEN010000011">
    <property type="protein sequence ID" value="CAL1264200.1"/>
    <property type="molecule type" value="Genomic_DNA"/>
</dbReference>
<evidence type="ECO:0000256" key="5">
    <source>
        <dbReference type="ARBA" id="ARBA00022884"/>
    </source>
</evidence>
<organism evidence="14 15">
    <name type="scientific">Larinioides sclopetarius</name>
    <dbReference type="NCBI Taxonomy" id="280406"/>
    <lineage>
        <taxon>Eukaryota</taxon>
        <taxon>Metazoa</taxon>
        <taxon>Ecdysozoa</taxon>
        <taxon>Arthropoda</taxon>
        <taxon>Chelicerata</taxon>
        <taxon>Arachnida</taxon>
        <taxon>Araneae</taxon>
        <taxon>Araneomorphae</taxon>
        <taxon>Entelegynae</taxon>
        <taxon>Araneoidea</taxon>
        <taxon>Araneidae</taxon>
        <taxon>Larinioides</taxon>
    </lineage>
</organism>
<feature type="domain" description="MIF4G" evidence="13">
    <location>
        <begin position="137"/>
        <end position="333"/>
    </location>
</feature>
<gene>
    <name evidence="14" type="ORF">LARSCL_LOCUS1890</name>
</gene>
<reference evidence="14 15" key="1">
    <citation type="submission" date="2024-04" db="EMBL/GenBank/DDBJ databases">
        <authorList>
            <person name="Rising A."/>
            <person name="Reimegard J."/>
            <person name="Sonavane S."/>
            <person name="Akerstrom W."/>
            <person name="Nylinder S."/>
            <person name="Hedman E."/>
            <person name="Kallberg Y."/>
        </authorList>
    </citation>
    <scope>NUCLEOTIDE SEQUENCE [LARGE SCALE GENOMIC DNA]</scope>
</reference>
<dbReference type="Gene3D" id="1.25.40.180">
    <property type="match status" value="3"/>
</dbReference>
<protein>
    <recommendedName>
        <fullName evidence="9">Regulator of nonsense transcripts 2</fullName>
    </recommendedName>
    <alternativeName>
        <fullName evidence="10">Up-frameshift suppressor 2 homolog</fullName>
    </alternativeName>
</protein>
<dbReference type="FunFam" id="1.25.40.180:FF:000015">
    <property type="entry name" value="regulator of nonsense transcripts 2 isoform X1"/>
    <property type="match status" value="1"/>
</dbReference>
<evidence type="ECO:0000256" key="1">
    <source>
        <dbReference type="ARBA" id="ARBA00004556"/>
    </source>
</evidence>
<evidence type="ECO:0000256" key="3">
    <source>
        <dbReference type="ARBA" id="ARBA00022553"/>
    </source>
</evidence>
<dbReference type="InterPro" id="IPR039762">
    <property type="entry name" value="Nmd2/UPF2"/>
</dbReference>
<proteinExistence type="predicted"/>
<feature type="region of interest" description="Disordered" evidence="12">
    <location>
        <begin position="1"/>
        <end position="91"/>
    </location>
</feature>
<evidence type="ECO:0000256" key="4">
    <source>
        <dbReference type="ARBA" id="ARBA00022737"/>
    </source>
</evidence>
<keyword evidence="3" id="KW-0597">Phosphoprotein</keyword>
<dbReference type="InterPro" id="IPR016024">
    <property type="entry name" value="ARM-type_fold"/>
</dbReference>
<keyword evidence="5" id="KW-0694">RNA-binding</keyword>
<dbReference type="SMART" id="SM00543">
    <property type="entry name" value="MIF4G"/>
    <property type="match status" value="3"/>
</dbReference>
<dbReference type="Gene3D" id="6.10.250.770">
    <property type="match status" value="1"/>
</dbReference>
<dbReference type="Pfam" id="PF02854">
    <property type="entry name" value="MIF4G"/>
    <property type="match status" value="3"/>
</dbReference>
<feature type="domain" description="MIF4G" evidence="13">
    <location>
        <begin position="533"/>
        <end position="722"/>
    </location>
</feature>
<dbReference type="GO" id="GO:0000184">
    <property type="term" value="P:nuclear-transcribed mRNA catabolic process, nonsense-mediated decay"/>
    <property type="evidence" value="ECO:0007669"/>
    <property type="project" value="UniProtKB-KW"/>
</dbReference>